<dbReference type="STRING" id="1442369.A0A0D2FQD8"/>
<proteinExistence type="predicted"/>
<dbReference type="HOGENOM" id="CLU_023588_0_0_1"/>
<dbReference type="SUPFAM" id="SSF53335">
    <property type="entry name" value="S-adenosyl-L-methionine-dependent methyltransferases"/>
    <property type="match status" value="1"/>
</dbReference>
<organism evidence="5 6">
    <name type="scientific">Rhinocladiella mackenziei CBS 650.93</name>
    <dbReference type="NCBI Taxonomy" id="1442369"/>
    <lineage>
        <taxon>Eukaryota</taxon>
        <taxon>Fungi</taxon>
        <taxon>Dikarya</taxon>
        <taxon>Ascomycota</taxon>
        <taxon>Pezizomycotina</taxon>
        <taxon>Eurotiomycetes</taxon>
        <taxon>Chaetothyriomycetidae</taxon>
        <taxon>Chaetothyriales</taxon>
        <taxon>Herpotrichiellaceae</taxon>
        <taxon>Rhinocladiella</taxon>
    </lineage>
</organism>
<dbReference type="AlphaFoldDB" id="A0A0D2FQD8"/>
<dbReference type="PROSITE" id="PS51684">
    <property type="entry name" value="SAM_MT_TRM5_TYW2"/>
    <property type="match status" value="1"/>
</dbReference>
<keyword evidence="6" id="KW-1185">Reference proteome</keyword>
<feature type="region of interest" description="Disordered" evidence="3">
    <location>
        <begin position="154"/>
        <end position="181"/>
    </location>
</feature>
<dbReference type="EMBL" id="KN847478">
    <property type="protein sequence ID" value="KIX04412.1"/>
    <property type="molecule type" value="Genomic_DNA"/>
</dbReference>
<feature type="domain" description="SAM-dependent methyltransferase TRM5/TYW2-type" evidence="4">
    <location>
        <begin position="186"/>
        <end position="569"/>
    </location>
</feature>
<accession>A0A0D2FQD8</accession>
<dbReference type="GO" id="GO:0031591">
    <property type="term" value="P:wybutosine biosynthetic process"/>
    <property type="evidence" value="ECO:0007669"/>
    <property type="project" value="TreeGrafter"/>
</dbReference>
<dbReference type="VEuPathDB" id="FungiDB:Z518_05280"/>
<evidence type="ECO:0000256" key="3">
    <source>
        <dbReference type="SAM" id="MobiDB-lite"/>
    </source>
</evidence>
<dbReference type="GO" id="GO:0030488">
    <property type="term" value="P:tRNA methylation"/>
    <property type="evidence" value="ECO:0007669"/>
    <property type="project" value="TreeGrafter"/>
</dbReference>
<dbReference type="PANTHER" id="PTHR23245:SF25">
    <property type="entry name" value="TRNA WYBUTOSINE-SYNTHESIZING PROTEIN 2 HOMOLOG"/>
    <property type="match status" value="1"/>
</dbReference>
<dbReference type="RefSeq" id="XP_013271548.1">
    <property type="nucleotide sequence ID" value="XM_013416094.1"/>
</dbReference>
<dbReference type="EC" id="2.5.1.114" evidence="1"/>
<evidence type="ECO:0000259" key="4">
    <source>
        <dbReference type="PROSITE" id="PS51684"/>
    </source>
</evidence>
<sequence length="571" mass="62983">MESDATRTRPKFERKSRSEKRLANPLVKGIVAFCAKRGIVIATNEEGASSSLAAEASIPAQMSRGTSDFQCETSRSSLQVSLSFSDLPKRYTLYAPLLLLAHNFPTRNPRWRDFYNALSQPERSELFKCIAEEGFAGLGVSRIAVNAPIAAEENGEEVNEPERPEAWAGKYPSIRPDPDVHDKDLTTMTNPTDSDTEVQVPSQKRRQHILRSPSGLVPVYGDWGPQPRQIPSPKGRLLLTDPTTRDFSEAFWTSTTQHRGIMQCWAPLYTMFSRGNVSEKARILGLAPASTSPSAGEKAEIGGRFPGLSPPALDEPIEAVDVIDFYVGIGYFAFCYLACRVRRVWGWDINPWSIEGLRRGCERNGWGCVVVRVDEDGKLVGMGVKELVERVVGVQGDTNVRNGGRMAKGTENVGGARIGAGNESGRGNEERADVIKCVAFLGDNKWADKVMREVRCEFDGQERGLNVRHVNLGLLPTSGGSWENAIRMVTGSYNQGKGGWLHVHENVDIGRIDEMKGNIVQGIERLASREAGREGNQRTHWVVSCVHVEEVKTYAPGVMHCVFDIEIKANG</sequence>
<feature type="region of interest" description="Disordered" evidence="3">
    <location>
        <begin position="216"/>
        <end position="236"/>
    </location>
</feature>
<dbReference type="GO" id="GO:0008175">
    <property type="term" value="F:tRNA methyltransferase activity"/>
    <property type="evidence" value="ECO:0007669"/>
    <property type="project" value="TreeGrafter"/>
</dbReference>
<evidence type="ECO:0000313" key="6">
    <source>
        <dbReference type="Proteomes" id="UP000053617"/>
    </source>
</evidence>
<dbReference type="GeneID" id="25293351"/>
<name>A0A0D2FQD8_9EURO</name>
<comment type="catalytic activity">
    <reaction evidence="2">
        <text>4-demethylwyosine(37) in tRNA(Phe) + S-adenosyl-L-methionine = 4-demethyl-7-[(3S)-3-amino-3-carboxypropyl]wyosine(37) in tRNA(Phe) + S-methyl-5'-thioadenosine + H(+)</text>
        <dbReference type="Rhea" id="RHEA:36355"/>
        <dbReference type="Rhea" id="RHEA-COMP:10164"/>
        <dbReference type="Rhea" id="RHEA-COMP:10378"/>
        <dbReference type="ChEBI" id="CHEBI:15378"/>
        <dbReference type="ChEBI" id="CHEBI:17509"/>
        <dbReference type="ChEBI" id="CHEBI:59789"/>
        <dbReference type="ChEBI" id="CHEBI:64315"/>
        <dbReference type="ChEBI" id="CHEBI:73550"/>
        <dbReference type="EC" id="2.5.1.114"/>
    </reaction>
</comment>
<dbReference type="GO" id="GO:0102522">
    <property type="term" value="F:tRNA 4-demethylwyosine alpha-amino-alpha-carboxypropyltransferase activity"/>
    <property type="evidence" value="ECO:0007669"/>
    <property type="project" value="UniProtKB-EC"/>
</dbReference>
<reference evidence="5 6" key="1">
    <citation type="submission" date="2015-01" db="EMBL/GenBank/DDBJ databases">
        <title>The Genome Sequence of Rhinocladiella mackenzie CBS 650.93.</title>
        <authorList>
            <consortium name="The Broad Institute Genomics Platform"/>
            <person name="Cuomo C."/>
            <person name="de Hoog S."/>
            <person name="Gorbushina A."/>
            <person name="Stielow B."/>
            <person name="Teixiera M."/>
            <person name="Abouelleil A."/>
            <person name="Chapman S.B."/>
            <person name="Priest M."/>
            <person name="Young S.K."/>
            <person name="Wortman J."/>
            <person name="Nusbaum C."/>
            <person name="Birren B."/>
        </authorList>
    </citation>
    <scope>NUCLEOTIDE SEQUENCE [LARGE SCALE GENOMIC DNA]</scope>
    <source>
        <strain evidence="5 6">CBS 650.93</strain>
    </source>
</reference>
<dbReference type="Gene3D" id="3.40.50.150">
    <property type="entry name" value="Vaccinia Virus protein VP39"/>
    <property type="match status" value="1"/>
</dbReference>
<dbReference type="PANTHER" id="PTHR23245">
    <property type="entry name" value="TRNA METHYLTRANSFERASE"/>
    <property type="match status" value="1"/>
</dbReference>
<protein>
    <recommendedName>
        <fullName evidence="1">tRNA(Phe) (4-demethylwyosine(37)-C(7)) aminocarboxypropyltransferase</fullName>
        <ecNumber evidence="1">2.5.1.114</ecNumber>
    </recommendedName>
</protein>
<dbReference type="Proteomes" id="UP000053617">
    <property type="component" value="Unassembled WGS sequence"/>
</dbReference>
<evidence type="ECO:0000313" key="5">
    <source>
        <dbReference type="EMBL" id="KIX04412.1"/>
    </source>
</evidence>
<dbReference type="GO" id="GO:0005737">
    <property type="term" value="C:cytoplasm"/>
    <property type="evidence" value="ECO:0007669"/>
    <property type="project" value="TreeGrafter"/>
</dbReference>
<dbReference type="InterPro" id="IPR029063">
    <property type="entry name" value="SAM-dependent_MTases_sf"/>
</dbReference>
<evidence type="ECO:0000256" key="1">
    <source>
        <dbReference type="ARBA" id="ARBA00012265"/>
    </source>
</evidence>
<dbReference type="InterPro" id="IPR030382">
    <property type="entry name" value="MeTrfase_TRM5/TYW2"/>
</dbReference>
<gene>
    <name evidence="5" type="ORF">Z518_05280</name>
</gene>
<dbReference type="OrthoDB" id="2387925at2759"/>
<evidence type="ECO:0000256" key="2">
    <source>
        <dbReference type="ARBA" id="ARBA00049400"/>
    </source>
</evidence>